<feature type="domain" description="HTH marR-type" evidence="4">
    <location>
        <begin position="14"/>
        <end position="147"/>
    </location>
</feature>
<dbReference type="PhylomeDB" id="A7IEW3"/>
<dbReference type="InterPro" id="IPR036388">
    <property type="entry name" value="WH-like_DNA-bd_sf"/>
</dbReference>
<dbReference type="GO" id="GO:0006950">
    <property type="term" value="P:response to stress"/>
    <property type="evidence" value="ECO:0007669"/>
    <property type="project" value="TreeGrafter"/>
</dbReference>
<dbReference type="HOGENOM" id="CLU_083287_18_2_5"/>
<dbReference type="Proteomes" id="UP000002417">
    <property type="component" value="Chromosome"/>
</dbReference>
<dbReference type="EMBL" id="CP000781">
    <property type="protein sequence ID" value="ABS66556.1"/>
    <property type="molecule type" value="Genomic_DNA"/>
</dbReference>
<protein>
    <submittedName>
        <fullName evidence="5">Transcriptional regulator, MarR family</fullName>
    </submittedName>
</protein>
<evidence type="ECO:0000256" key="3">
    <source>
        <dbReference type="ARBA" id="ARBA00023163"/>
    </source>
</evidence>
<dbReference type="GO" id="GO:0003700">
    <property type="term" value="F:DNA-binding transcription factor activity"/>
    <property type="evidence" value="ECO:0007669"/>
    <property type="project" value="InterPro"/>
</dbReference>
<dbReference type="STRING" id="78245.Xaut_1307"/>
<dbReference type="OrthoDB" id="7427954at2"/>
<accession>A7IEW3</accession>
<dbReference type="PROSITE" id="PS50995">
    <property type="entry name" value="HTH_MARR_2"/>
    <property type="match status" value="1"/>
</dbReference>
<name>A7IEW3_XANP2</name>
<evidence type="ECO:0000313" key="5">
    <source>
        <dbReference type="EMBL" id="ABS66556.1"/>
    </source>
</evidence>
<dbReference type="eggNOG" id="COG1846">
    <property type="taxonomic scope" value="Bacteria"/>
</dbReference>
<evidence type="ECO:0000313" key="6">
    <source>
        <dbReference type="Proteomes" id="UP000002417"/>
    </source>
</evidence>
<keyword evidence="1" id="KW-0805">Transcription regulation</keyword>
<dbReference type="Pfam" id="PF12802">
    <property type="entry name" value="MarR_2"/>
    <property type="match status" value="1"/>
</dbReference>
<dbReference type="InterPro" id="IPR036390">
    <property type="entry name" value="WH_DNA-bd_sf"/>
</dbReference>
<dbReference type="SMART" id="SM00347">
    <property type="entry name" value="HTH_MARR"/>
    <property type="match status" value="1"/>
</dbReference>
<dbReference type="InterPro" id="IPR039422">
    <property type="entry name" value="MarR/SlyA-like"/>
</dbReference>
<evidence type="ECO:0000259" key="4">
    <source>
        <dbReference type="PROSITE" id="PS50995"/>
    </source>
</evidence>
<evidence type="ECO:0000256" key="1">
    <source>
        <dbReference type="ARBA" id="ARBA00023015"/>
    </source>
</evidence>
<dbReference type="KEGG" id="xau:Xaut_1307"/>
<keyword evidence="2" id="KW-0238">DNA-binding</keyword>
<dbReference type="PANTHER" id="PTHR33164">
    <property type="entry name" value="TRANSCRIPTIONAL REGULATOR, MARR FAMILY"/>
    <property type="match status" value="1"/>
</dbReference>
<dbReference type="PROSITE" id="PS01117">
    <property type="entry name" value="HTH_MARR_1"/>
    <property type="match status" value="1"/>
</dbReference>
<dbReference type="InterPro" id="IPR000835">
    <property type="entry name" value="HTH_MarR-typ"/>
</dbReference>
<dbReference type="PRINTS" id="PR00598">
    <property type="entry name" value="HTHMARR"/>
</dbReference>
<gene>
    <name evidence="5" type="ordered locus">Xaut_1307</name>
</gene>
<dbReference type="GO" id="GO:0003677">
    <property type="term" value="F:DNA binding"/>
    <property type="evidence" value="ECO:0007669"/>
    <property type="project" value="UniProtKB-KW"/>
</dbReference>
<reference evidence="5 6" key="1">
    <citation type="submission" date="2007-07" db="EMBL/GenBank/DDBJ databases">
        <title>Complete sequence of chromosome of Xanthobacter autotrophicus Py2.</title>
        <authorList>
            <consortium name="US DOE Joint Genome Institute"/>
            <person name="Copeland A."/>
            <person name="Lucas S."/>
            <person name="Lapidus A."/>
            <person name="Barry K."/>
            <person name="Glavina del Rio T."/>
            <person name="Hammon N."/>
            <person name="Israni S."/>
            <person name="Dalin E."/>
            <person name="Tice H."/>
            <person name="Pitluck S."/>
            <person name="Sims D."/>
            <person name="Brettin T."/>
            <person name="Bruce D."/>
            <person name="Detter J.C."/>
            <person name="Han C."/>
            <person name="Tapia R."/>
            <person name="Brainard J."/>
            <person name="Schmutz J."/>
            <person name="Larimer F."/>
            <person name="Land M."/>
            <person name="Hauser L."/>
            <person name="Kyrpides N."/>
            <person name="Kim E."/>
            <person name="Ensigns S.A."/>
            <person name="Richardson P."/>
        </authorList>
    </citation>
    <scope>NUCLEOTIDE SEQUENCE [LARGE SCALE GENOMIC DNA]</scope>
    <source>
        <strain evidence="6">ATCC BAA-1158 / Py2</strain>
    </source>
</reference>
<keyword evidence="3" id="KW-0804">Transcription</keyword>
<organism evidence="5 6">
    <name type="scientific">Xanthobacter autotrophicus (strain ATCC BAA-1158 / Py2)</name>
    <dbReference type="NCBI Taxonomy" id="78245"/>
    <lineage>
        <taxon>Bacteria</taxon>
        <taxon>Pseudomonadati</taxon>
        <taxon>Pseudomonadota</taxon>
        <taxon>Alphaproteobacteria</taxon>
        <taxon>Hyphomicrobiales</taxon>
        <taxon>Xanthobacteraceae</taxon>
        <taxon>Xanthobacter</taxon>
    </lineage>
</organism>
<dbReference type="AlphaFoldDB" id="A7IEW3"/>
<sequence>MPDPIPTPDPISPRERFGMLFVMVARHWRSALDASLACRGLSDASWSPLLHIGRSGGGLSQKELAARVGIDGSSLVRLLDILAAKGLIERRQDPADRRANLLFLTPAGREAMADIQRLLNTIEARMLADFDDAEMAAMTTALERIDTRIRALRHGGEKP</sequence>
<dbReference type="InterPro" id="IPR023187">
    <property type="entry name" value="Tscrpt_reg_MarR-type_CS"/>
</dbReference>
<evidence type="ECO:0000256" key="2">
    <source>
        <dbReference type="ARBA" id="ARBA00023125"/>
    </source>
</evidence>
<dbReference type="SUPFAM" id="SSF46785">
    <property type="entry name" value="Winged helix' DNA-binding domain"/>
    <property type="match status" value="1"/>
</dbReference>
<dbReference type="Gene3D" id="1.10.10.10">
    <property type="entry name" value="Winged helix-like DNA-binding domain superfamily/Winged helix DNA-binding domain"/>
    <property type="match status" value="1"/>
</dbReference>
<proteinExistence type="predicted"/>
<dbReference type="PANTHER" id="PTHR33164:SF64">
    <property type="entry name" value="TRANSCRIPTIONAL REGULATOR SLYA"/>
    <property type="match status" value="1"/>
</dbReference>
<keyword evidence="6" id="KW-1185">Reference proteome</keyword>